<reference evidence="8 9" key="1">
    <citation type="submission" date="2024-05" db="EMBL/GenBank/DDBJ databases">
        <title>The nuclear and mitochondrial genome assemblies of Tetragonisca angustula (Apidae: Meliponini), a tiny yet remarkable pollinator in the Neotropics.</title>
        <authorList>
            <person name="Ferrari R."/>
            <person name="Ricardo P.C."/>
            <person name="Dias F.C."/>
            <person name="Araujo N.S."/>
            <person name="Soares D.O."/>
            <person name="Zhou Q.-S."/>
            <person name="Zhu C.-D."/>
            <person name="Coutinho L."/>
            <person name="Airas M.C."/>
            <person name="Batista T.M."/>
        </authorList>
    </citation>
    <scope>NUCLEOTIDE SEQUENCE [LARGE SCALE GENOMIC DNA]</scope>
    <source>
        <strain evidence="8">ASF017062</strain>
        <tissue evidence="8">Abdomen</tissue>
    </source>
</reference>
<dbReference type="Gene3D" id="3.90.1140.10">
    <property type="entry name" value="Cyclic phosphodiesterase"/>
    <property type="match status" value="1"/>
</dbReference>
<dbReference type="Pfam" id="PF09749">
    <property type="entry name" value="HVSL"/>
    <property type="match status" value="1"/>
</dbReference>
<evidence type="ECO:0000256" key="5">
    <source>
        <dbReference type="ARBA" id="ARBA00029300"/>
    </source>
</evidence>
<dbReference type="GO" id="GO:0016829">
    <property type="term" value="F:lyase activity"/>
    <property type="evidence" value="ECO:0007669"/>
    <property type="project" value="UniProtKB-KW"/>
</dbReference>
<dbReference type="EC" id="3.1.4.-" evidence="6"/>
<evidence type="ECO:0000313" key="9">
    <source>
        <dbReference type="Proteomes" id="UP001432146"/>
    </source>
</evidence>
<comment type="subcellular location">
    <subcellularLocation>
        <location evidence="6">Nucleus</location>
    </subcellularLocation>
</comment>
<dbReference type="HAMAP" id="MF_03040">
    <property type="entry name" value="USB1"/>
    <property type="match status" value="1"/>
</dbReference>
<feature type="region of interest" description="Disordered" evidence="7">
    <location>
        <begin position="1"/>
        <end position="38"/>
    </location>
</feature>
<name>A0AAW1A7D7_9HYME</name>
<dbReference type="EMBL" id="JAWNGG020000060">
    <property type="protein sequence ID" value="KAK9304738.1"/>
    <property type="molecule type" value="Genomic_DNA"/>
</dbReference>
<keyword evidence="3" id="KW-0456">Lyase</keyword>
<dbReference type="PANTHER" id="PTHR13522:SF3">
    <property type="entry name" value="U6 SNRNA PHOSPHODIESTERASE 1"/>
    <property type="match status" value="1"/>
</dbReference>
<evidence type="ECO:0000256" key="3">
    <source>
        <dbReference type="ARBA" id="ARBA00023239"/>
    </source>
</evidence>
<dbReference type="Proteomes" id="UP001432146">
    <property type="component" value="Unassembled WGS sequence"/>
</dbReference>
<evidence type="ECO:0000256" key="1">
    <source>
        <dbReference type="ARBA" id="ARBA00022722"/>
    </source>
</evidence>
<dbReference type="GO" id="GO:0034477">
    <property type="term" value="P:U6 snRNA 3'-end processing"/>
    <property type="evidence" value="ECO:0007669"/>
    <property type="project" value="UniProtKB-UniRule"/>
</dbReference>
<keyword evidence="9" id="KW-1185">Reference proteome</keyword>
<evidence type="ECO:0000256" key="2">
    <source>
        <dbReference type="ARBA" id="ARBA00022801"/>
    </source>
</evidence>
<comment type="catalytic activity">
    <reaction evidence="5">
        <text>a 3'-end uridylyl-uridine-RNA = a 3'-end 2',3'-cyclophospho-uridine-RNA + uridine</text>
        <dbReference type="Rhea" id="RHEA:46052"/>
        <dbReference type="Rhea" id="RHEA-COMP:17384"/>
        <dbReference type="Rhea" id="RHEA-COMP:17385"/>
        <dbReference type="ChEBI" id="CHEBI:16704"/>
        <dbReference type="ChEBI" id="CHEBI:85643"/>
        <dbReference type="ChEBI" id="CHEBI:85644"/>
    </reaction>
    <physiologicalReaction direction="left-to-right" evidence="5">
        <dbReference type="Rhea" id="RHEA:46053"/>
    </physiologicalReaction>
</comment>
<comment type="similarity">
    <text evidence="6">Belongs to the 2H phosphoesterase superfamily. USB1 family.</text>
</comment>
<gene>
    <name evidence="8" type="ORF">QLX08_003954</name>
</gene>
<protein>
    <recommendedName>
        <fullName evidence="6">U6 snRNA phosphodiesterase</fullName>
        <ecNumber evidence="6">3.1.4.-</ecNumber>
    </recommendedName>
</protein>
<sequence>MNTMSGLDLLSTYTSDSEDDEVNDNEKSTENSERLPLPGSIATWKGVPHHEEVYDDSSQHEGRTRSFKHERGNWATLIYIDYEPSEDMLSWMVSVLGEVPIKCNIFSEQFHISLSRTLILKFHWIESFVEETKKLCEQTDQFSLELSNVKAYTNEERTRTFLGIECVDYKGVLDHFVRNVNKFLTEYDLPPFYDDSSYHISFLWCLGNELTILDDQTHTLTIKLNQFLVEHTETRYVHVTKIHLKIGNKLYVFKLR</sequence>
<dbReference type="InterPro" id="IPR027521">
    <property type="entry name" value="Usb1"/>
</dbReference>
<evidence type="ECO:0000256" key="6">
    <source>
        <dbReference type="HAMAP-Rule" id="MF_03040"/>
    </source>
</evidence>
<feature type="active site" description="Proton donor/acceptor" evidence="6">
    <location>
        <position position="111"/>
    </location>
</feature>
<evidence type="ECO:0000313" key="8">
    <source>
        <dbReference type="EMBL" id="KAK9304738.1"/>
    </source>
</evidence>
<evidence type="ECO:0000256" key="7">
    <source>
        <dbReference type="SAM" id="MobiDB-lite"/>
    </source>
</evidence>
<feature type="active site" description="Proton donor/acceptor" evidence="6">
    <location>
        <position position="199"/>
    </location>
</feature>
<accession>A0AAW1A7D7</accession>
<organism evidence="8 9">
    <name type="scientific">Tetragonisca angustula</name>
    <dbReference type="NCBI Taxonomy" id="166442"/>
    <lineage>
        <taxon>Eukaryota</taxon>
        <taxon>Metazoa</taxon>
        <taxon>Ecdysozoa</taxon>
        <taxon>Arthropoda</taxon>
        <taxon>Hexapoda</taxon>
        <taxon>Insecta</taxon>
        <taxon>Pterygota</taxon>
        <taxon>Neoptera</taxon>
        <taxon>Endopterygota</taxon>
        <taxon>Hymenoptera</taxon>
        <taxon>Apocrita</taxon>
        <taxon>Aculeata</taxon>
        <taxon>Apoidea</taxon>
        <taxon>Anthophila</taxon>
        <taxon>Apidae</taxon>
        <taxon>Tetragonisca</taxon>
    </lineage>
</organism>
<dbReference type="GO" id="GO:0005634">
    <property type="term" value="C:nucleus"/>
    <property type="evidence" value="ECO:0007669"/>
    <property type="project" value="UniProtKB-SubCell"/>
</dbReference>
<comment type="caution">
    <text evidence="8">The sequence shown here is derived from an EMBL/GenBank/DDBJ whole genome shotgun (WGS) entry which is preliminary data.</text>
</comment>
<comment type="function">
    <text evidence="6">Phosphodiesterase responsible for the U6 snRNA 3' end processing. Acts as an exoribonuclease (RNase) responsible for trimming the poly(U) tract of the last nucleotides in the pre-U6 snRNA molecule, leading to the formation of mature U6 snRNA.</text>
</comment>
<dbReference type="PANTHER" id="PTHR13522">
    <property type="entry name" value="U6 SNRNA PHOSPHODIESTERASE 1"/>
    <property type="match status" value="1"/>
</dbReference>
<dbReference type="GO" id="GO:1990838">
    <property type="term" value="F:poly(U)-specific exoribonuclease activity, producing 3' uridine cyclic phosphate ends"/>
    <property type="evidence" value="ECO:0007669"/>
    <property type="project" value="UniProtKB-UniRule"/>
</dbReference>
<dbReference type="AlphaFoldDB" id="A0AAW1A7D7"/>
<keyword evidence="4 6" id="KW-0539">Nucleus</keyword>
<evidence type="ECO:0000256" key="4">
    <source>
        <dbReference type="ARBA" id="ARBA00023242"/>
    </source>
</evidence>
<keyword evidence="2 6" id="KW-0378">Hydrolase</keyword>
<proteinExistence type="inferred from homology"/>
<keyword evidence="1 6" id="KW-0540">Nuclease</keyword>
<feature type="compositionally biased region" description="Basic and acidic residues" evidence="7">
    <location>
        <begin position="24"/>
        <end position="33"/>
    </location>
</feature>